<sequence>MATFNPGLSKDVIDWARSPSILSRLSHQNGKSREDAAVSALELFRKTYDKQSPGIVQSLFSTPRLVSEQNIQIETPDEIELEKARTCGNFHDVEVSDTFLKIFYNVLKTVVEDPTANLTSPSLIGSTGTSALTIISTVPDIADHYYDLIVSANYDILISSNFWRNSYASKRIGAGLEELSRRIQRDERPPVVVKIIFDRGSAKHVVFPRVQVTPSEWVDLGLPSKKDIPNIDLEVVNYHNFPLGTLHSKYLVVDRHIGVLNSCNIQDNSNLEMMCHLEGHIVESIYEHAILTWGDKLEPSLPSLRNPIGITPAPRIPSDDIGQTSETPNQLGGPTETKQTIDTISSILERVVPIRERVAPDAPDDLAGRPFQPRREHRFKSFPIALANRAPYPAPGNVSLHTPQNIAWISAISFAQSSIFIQTPDLNATPVVSALIDAVKRGTKVTIVLCLGYNDLGEMLPLQGGHNENVVARMKKDLSAKERALLKIYWYVARDMRKPIHATKHARTCHIKLMIVDERVGIQGSGNLDTQSFFHSQETNCIIDSEEVCKAWVEQITSNQNSFEYGLGDENDGIWRDENGNTAEGSLGPTNNVSTWTKALATPFALLTGK</sequence>
<dbReference type="EMBL" id="JAVHNQ010000006">
    <property type="protein sequence ID" value="KAK6343826.1"/>
    <property type="molecule type" value="Genomic_DNA"/>
</dbReference>
<keyword evidence="4" id="KW-1185">Reference proteome</keyword>
<dbReference type="PROSITE" id="PS50035">
    <property type="entry name" value="PLD"/>
    <property type="match status" value="2"/>
</dbReference>
<gene>
    <name evidence="3" type="ORF">TWF696_007485</name>
</gene>
<proteinExistence type="predicted"/>
<feature type="region of interest" description="Disordered" evidence="1">
    <location>
        <begin position="306"/>
        <end position="338"/>
    </location>
</feature>
<evidence type="ECO:0000313" key="4">
    <source>
        <dbReference type="Proteomes" id="UP001375240"/>
    </source>
</evidence>
<accession>A0AAV9UK92</accession>
<evidence type="ECO:0000256" key="1">
    <source>
        <dbReference type="SAM" id="MobiDB-lite"/>
    </source>
</evidence>
<dbReference type="Gene3D" id="3.30.870.10">
    <property type="entry name" value="Endonuclease Chain A"/>
    <property type="match status" value="2"/>
</dbReference>
<reference evidence="3 4" key="1">
    <citation type="submission" date="2019-10" db="EMBL/GenBank/DDBJ databases">
        <authorList>
            <person name="Palmer J.M."/>
        </authorList>
    </citation>
    <scope>NUCLEOTIDE SEQUENCE [LARGE SCALE GENOMIC DNA]</scope>
    <source>
        <strain evidence="3 4">TWF696</strain>
    </source>
</reference>
<dbReference type="SUPFAM" id="SSF56024">
    <property type="entry name" value="Phospholipase D/nuclease"/>
    <property type="match status" value="2"/>
</dbReference>
<dbReference type="PANTHER" id="PTHR21248:SF22">
    <property type="entry name" value="PHOSPHOLIPASE D"/>
    <property type="match status" value="1"/>
</dbReference>
<dbReference type="InterPro" id="IPR001736">
    <property type="entry name" value="PLipase_D/transphosphatidylase"/>
</dbReference>
<evidence type="ECO:0000259" key="2">
    <source>
        <dbReference type="PROSITE" id="PS50035"/>
    </source>
</evidence>
<dbReference type="AlphaFoldDB" id="A0AAV9UK92"/>
<feature type="compositionally biased region" description="Polar residues" evidence="1">
    <location>
        <begin position="321"/>
        <end position="338"/>
    </location>
</feature>
<dbReference type="PANTHER" id="PTHR21248">
    <property type="entry name" value="CARDIOLIPIN SYNTHASE"/>
    <property type="match status" value="1"/>
</dbReference>
<feature type="domain" description="PLD phosphodiesterase" evidence="2">
    <location>
        <begin position="242"/>
        <end position="269"/>
    </location>
</feature>
<dbReference type="GO" id="GO:0032049">
    <property type="term" value="P:cardiolipin biosynthetic process"/>
    <property type="evidence" value="ECO:0007669"/>
    <property type="project" value="UniProtKB-ARBA"/>
</dbReference>
<protein>
    <recommendedName>
        <fullName evidence="2">PLD phosphodiesterase domain-containing protein</fullName>
    </recommendedName>
</protein>
<comment type="caution">
    <text evidence="3">The sequence shown here is derived from an EMBL/GenBank/DDBJ whole genome shotgun (WGS) entry which is preliminary data.</text>
</comment>
<dbReference type="InterPro" id="IPR025202">
    <property type="entry name" value="PLD-like_dom"/>
</dbReference>
<dbReference type="Pfam" id="PF13091">
    <property type="entry name" value="PLDc_2"/>
    <property type="match status" value="1"/>
</dbReference>
<evidence type="ECO:0000313" key="3">
    <source>
        <dbReference type="EMBL" id="KAK6343826.1"/>
    </source>
</evidence>
<name>A0AAV9UK92_9PEZI</name>
<dbReference type="GO" id="GO:0030572">
    <property type="term" value="F:phosphatidyltransferase activity"/>
    <property type="evidence" value="ECO:0007669"/>
    <property type="project" value="UniProtKB-ARBA"/>
</dbReference>
<organism evidence="3 4">
    <name type="scientific">Orbilia brochopaga</name>
    <dbReference type="NCBI Taxonomy" id="3140254"/>
    <lineage>
        <taxon>Eukaryota</taxon>
        <taxon>Fungi</taxon>
        <taxon>Dikarya</taxon>
        <taxon>Ascomycota</taxon>
        <taxon>Pezizomycotina</taxon>
        <taxon>Orbiliomycetes</taxon>
        <taxon>Orbiliales</taxon>
        <taxon>Orbiliaceae</taxon>
        <taxon>Orbilia</taxon>
    </lineage>
</organism>
<dbReference type="Proteomes" id="UP001375240">
    <property type="component" value="Unassembled WGS sequence"/>
</dbReference>
<feature type="domain" description="PLD phosphodiesterase" evidence="2">
    <location>
        <begin position="505"/>
        <end position="532"/>
    </location>
</feature>
<dbReference type="CDD" id="cd00138">
    <property type="entry name" value="PLDc_SF"/>
    <property type="match status" value="1"/>
</dbReference>